<evidence type="ECO:0000259" key="1">
    <source>
        <dbReference type="Pfam" id="PF10057"/>
    </source>
</evidence>
<dbReference type="RefSeq" id="WP_117312247.1">
    <property type="nucleotide sequence ID" value="NZ_JBHRUJ010000016.1"/>
</dbReference>
<dbReference type="Pfam" id="PF10057">
    <property type="entry name" value="MpsC"/>
    <property type="match status" value="2"/>
</dbReference>
<proteinExistence type="predicted"/>
<name>A0ABV7KQ57_PLAOK</name>
<evidence type="ECO:0000313" key="3">
    <source>
        <dbReference type="Proteomes" id="UP001595625"/>
    </source>
</evidence>
<feature type="domain" description="Na+-translocating membrane potential-generating system MpsC" evidence="1">
    <location>
        <begin position="5"/>
        <end position="108"/>
    </location>
</feature>
<feature type="domain" description="Na+-translocating membrane potential-generating system MpsC" evidence="1">
    <location>
        <begin position="141"/>
        <end position="228"/>
    </location>
</feature>
<dbReference type="InterPro" id="IPR018745">
    <property type="entry name" value="MpsC"/>
</dbReference>
<evidence type="ECO:0000313" key="2">
    <source>
        <dbReference type="EMBL" id="MFC3211608.1"/>
    </source>
</evidence>
<dbReference type="EMBL" id="JBHRUJ010000016">
    <property type="protein sequence ID" value="MFC3211608.1"/>
    <property type="molecule type" value="Genomic_DNA"/>
</dbReference>
<organism evidence="2 3">
    <name type="scientific">Planomicrobium okeanokoites</name>
    <name type="common">Planococcus okeanokoites</name>
    <name type="synonym">Flavobacterium okeanokoites</name>
    <dbReference type="NCBI Taxonomy" id="244"/>
    <lineage>
        <taxon>Bacteria</taxon>
        <taxon>Bacillati</taxon>
        <taxon>Bacillota</taxon>
        <taxon>Bacilli</taxon>
        <taxon>Bacillales</taxon>
        <taxon>Caryophanaceae</taxon>
        <taxon>Planomicrobium</taxon>
    </lineage>
</organism>
<reference evidence="3" key="1">
    <citation type="journal article" date="2019" name="Int. J. Syst. Evol. Microbiol.">
        <title>The Global Catalogue of Microorganisms (GCM) 10K type strain sequencing project: providing services to taxonomists for standard genome sequencing and annotation.</title>
        <authorList>
            <consortium name="The Broad Institute Genomics Platform"/>
            <consortium name="The Broad Institute Genome Sequencing Center for Infectious Disease"/>
            <person name="Wu L."/>
            <person name="Ma J."/>
        </authorList>
    </citation>
    <scope>NUCLEOTIDE SEQUENCE [LARGE SCALE GENOMIC DNA]</scope>
    <source>
        <strain evidence="3">CCM 320</strain>
    </source>
</reference>
<accession>A0ABV7KQ57</accession>
<comment type="caution">
    <text evidence="2">The sequence shown here is derived from an EMBL/GenBank/DDBJ whole genome shotgun (WGS) entry which is preliminary data.</text>
</comment>
<dbReference type="Proteomes" id="UP001595625">
    <property type="component" value="Unassembled WGS sequence"/>
</dbReference>
<gene>
    <name evidence="2" type="ORF">ACFOEJ_11030</name>
</gene>
<sequence>MLKERSIETEVGGFISTLLRKHFGKGPTSVYVTIKRPFIIMHFRGFTTTMEKILLKQNEWKRVLETRNLLVQDLKPIIRRQLMEIVGWTIDEFYVDWNLDFETGTFLAVSSEKADPLNFEWPSEYDKVIFDMKLEQVCKTLQRNLHQTDTYWVNDRTLLICWSGVLTEIEKALIRNGHSEILKYTKRPLERSMLEAAGFESVFEKRIQEIFLDWDNESNIGYVIMVMDIKK</sequence>
<keyword evidence="3" id="KW-1185">Reference proteome</keyword>
<protein>
    <submittedName>
        <fullName evidence="2">Na-translocating system protein MpsC family protein</fullName>
    </submittedName>
</protein>